<dbReference type="Proteomes" id="UP000242254">
    <property type="component" value="Unassembled WGS sequence"/>
</dbReference>
<proteinExistence type="predicted"/>
<accession>A0A2G4T074</accession>
<evidence type="ECO:0000313" key="2">
    <source>
        <dbReference type="EMBL" id="PHZ14425.1"/>
    </source>
</evidence>
<evidence type="ECO:0000256" key="1">
    <source>
        <dbReference type="SAM" id="Coils"/>
    </source>
</evidence>
<gene>
    <name evidence="2" type="ORF">RHIMIDRAFT_101485</name>
</gene>
<keyword evidence="1" id="KW-0175">Coiled coil</keyword>
<dbReference type="RefSeq" id="XP_023468133.1">
    <property type="nucleotide sequence ID" value="XM_023605113.1"/>
</dbReference>
<dbReference type="GeneID" id="35436103"/>
<dbReference type="STRING" id="1340429.A0A2G4T074"/>
<protein>
    <submittedName>
        <fullName evidence="2">Uncharacterized protein</fullName>
    </submittedName>
</protein>
<dbReference type="EMBL" id="KZ303845">
    <property type="protein sequence ID" value="PHZ14425.1"/>
    <property type="molecule type" value="Genomic_DNA"/>
</dbReference>
<sequence>MNLKQHMLRLKMMTSWIKVRCMHLFNMATNALCLVSTKVAPWIQRASDIKAEVVVNHELEHKLQQHNEEIIKLIKDVKMKDQALQEADVKINLLEKRMETAKKELEHVKTLEEDLEKSLNQEQMYVEAMENLQAEYDALEAENNMLKKEASKREEKRQSMLRKANFDLTEQEDTTTMQEMAGNYYEMSSQMESLKASIRYLRAENAHLKSLDFVRSLNLELGSNEKPVTTSDDTLKSIARETRVLVKDARVAGASPRVVQLSNDYQSTHWQSRKKSPDYQYQTQQSVLYTLKQRSVQLRNQMNDLQITANTNNKVTK</sequence>
<organism evidence="2 3">
    <name type="scientific">Rhizopus microsporus ATCC 52813</name>
    <dbReference type="NCBI Taxonomy" id="1340429"/>
    <lineage>
        <taxon>Eukaryota</taxon>
        <taxon>Fungi</taxon>
        <taxon>Fungi incertae sedis</taxon>
        <taxon>Mucoromycota</taxon>
        <taxon>Mucoromycotina</taxon>
        <taxon>Mucoromycetes</taxon>
        <taxon>Mucorales</taxon>
        <taxon>Mucorineae</taxon>
        <taxon>Rhizopodaceae</taxon>
        <taxon>Rhizopus</taxon>
    </lineage>
</organism>
<evidence type="ECO:0000313" key="3">
    <source>
        <dbReference type="Proteomes" id="UP000242254"/>
    </source>
</evidence>
<keyword evidence="3" id="KW-1185">Reference proteome</keyword>
<feature type="coiled-coil region" evidence="1">
    <location>
        <begin position="56"/>
        <end position="158"/>
    </location>
</feature>
<dbReference type="AlphaFoldDB" id="A0A2G4T074"/>
<reference evidence="2 3" key="1">
    <citation type="journal article" date="2016" name="Proc. Natl. Acad. Sci. U.S.A.">
        <title>Lipid metabolic changes in an early divergent fungus govern the establishment of a mutualistic symbiosis with endobacteria.</title>
        <authorList>
            <person name="Lastovetsky O.A."/>
            <person name="Gaspar M.L."/>
            <person name="Mondo S.J."/>
            <person name="LaButti K.M."/>
            <person name="Sandor L."/>
            <person name="Grigoriev I.V."/>
            <person name="Henry S.A."/>
            <person name="Pawlowska T.E."/>
        </authorList>
    </citation>
    <scope>NUCLEOTIDE SEQUENCE [LARGE SCALE GENOMIC DNA]</scope>
    <source>
        <strain evidence="2 3">ATCC 52813</strain>
    </source>
</reference>
<name>A0A2G4T074_RHIZD</name>